<evidence type="ECO:0000259" key="2">
    <source>
        <dbReference type="Pfam" id="PF24316"/>
    </source>
</evidence>
<evidence type="ECO:0000256" key="1">
    <source>
        <dbReference type="SAM" id="SignalP"/>
    </source>
</evidence>
<feature type="signal peptide" evidence="1">
    <location>
        <begin position="1"/>
        <end position="20"/>
    </location>
</feature>
<organism evidence="3 4">
    <name type="scientific">Pantoea piersonii</name>
    <dbReference type="NCBI Taxonomy" id="2364647"/>
    <lineage>
        <taxon>Bacteria</taxon>
        <taxon>Pseudomonadati</taxon>
        <taxon>Pseudomonadota</taxon>
        <taxon>Gammaproteobacteria</taxon>
        <taxon>Enterobacterales</taxon>
        <taxon>Erwiniaceae</taxon>
        <taxon>Pantoea</taxon>
    </lineage>
</organism>
<protein>
    <recommendedName>
        <fullName evidence="2">Tli3-like domain-containing protein</fullName>
    </recommendedName>
</protein>
<dbReference type="Pfam" id="PF24316">
    <property type="entry name" value="Tli3"/>
    <property type="match status" value="1"/>
</dbReference>
<evidence type="ECO:0000313" key="3">
    <source>
        <dbReference type="EMBL" id="WBG91919.1"/>
    </source>
</evidence>
<dbReference type="KEGG" id="kpie:N5580_05075"/>
<keyword evidence="1" id="KW-0732">Signal</keyword>
<reference evidence="3 4" key="1">
    <citation type="journal article" date="2022" name="J Glob Antimicrob Resist">
        <title>First complete genome of a multidrug resistant strain of the novel human pathogen Kalamiella piersonii (GABEKP28) identified in human saliva.</title>
        <authorList>
            <person name="McDonagh F."/>
            <person name="Singh N.K."/>
            <person name="Venkateswaran K."/>
            <person name="Lonappan A.M."/>
            <person name="Hallahan B."/>
            <person name="Tuohy A."/>
            <person name="Burke L."/>
            <person name="Kovarova A."/>
            <person name="Miliotis G."/>
        </authorList>
    </citation>
    <scope>NUCLEOTIDE SEQUENCE [LARGE SCALE GENOMIC DNA]</scope>
    <source>
        <strain evidence="3 4">GABEKP28</strain>
    </source>
</reference>
<dbReference type="Proteomes" id="UP001211544">
    <property type="component" value="Chromosome"/>
</dbReference>
<dbReference type="PROSITE" id="PS51257">
    <property type="entry name" value="PROKAR_LIPOPROTEIN"/>
    <property type="match status" value="1"/>
</dbReference>
<keyword evidence="4" id="KW-1185">Reference proteome</keyword>
<proteinExistence type="predicted"/>
<sequence length="241" mass="27453">MQHKLIGMMILAGMSCTLSGCITGGTAFGLGAGSLHETVMTEKKKNAPPPVYGPPQIIYRIDDNRYFTLENYTRCENGQTFYNNKAKGIHFSISPGSGYLFKGRLFWLSSRDDYLAFPFTRDTDKAVCAVSDKGCKNLITVTVDGGKTLKAIEYSYYIKDPTSETKYYDMIVTDDAFYMIEYHRDDERVFKNGYTRQWKFYSKDGRMGASGPLYIKEHVAFDVSKIKNNRFKCDRTLEPGY</sequence>
<dbReference type="AlphaFoldDB" id="A0AAJ5QMP4"/>
<dbReference type="RefSeq" id="WP_269950000.1">
    <property type="nucleotide sequence ID" value="NZ_CP104758.1"/>
</dbReference>
<feature type="domain" description="Tli3-like" evidence="2">
    <location>
        <begin position="52"/>
        <end position="180"/>
    </location>
</feature>
<accession>A0AAJ5QMP4</accession>
<name>A0AAJ5QMP4_9GAMM</name>
<dbReference type="InterPro" id="IPR057562">
    <property type="entry name" value="Tli3-like_dom"/>
</dbReference>
<evidence type="ECO:0000313" key="4">
    <source>
        <dbReference type="Proteomes" id="UP001211544"/>
    </source>
</evidence>
<feature type="chain" id="PRO_5042616724" description="Tli3-like domain-containing protein" evidence="1">
    <location>
        <begin position="21"/>
        <end position="241"/>
    </location>
</feature>
<gene>
    <name evidence="3" type="ORF">N5580_05075</name>
</gene>
<dbReference type="EMBL" id="CP104758">
    <property type="protein sequence ID" value="WBG91919.1"/>
    <property type="molecule type" value="Genomic_DNA"/>
</dbReference>